<dbReference type="InterPro" id="IPR005702">
    <property type="entry name" value="Wzc-like_C"/>
</dbReference>
<keyword evidence="15" id="KW-1185">Reference proteome</keyword>
<dbReference type="InterPro" id="IPR032807">
    <property type="entry name" value="GNVR"/>
</dbReference>
<evidence type="ECO:0000256" key="2">
    <source>
        <dbReference type="ARBA" id="ARBA00008883"/>
    </source>
</evidence>
<reference evidence="14 15" key="1">
    <citation type="submission" date="2018-12" db="EMBL/GenBank/DDBJ databases">
        <title>Sequencing of bacterial isolates from soil warming experiment in Harvard Forest, Massachusetts, USA.</title>
        <authorList>
            <person name="Deangelis K."/>
        </authorList>
    </citation>
    <scope>NUCLEOTIDE SEQUENCE [LARGE SCALE GENOMIC DNA]</scope>
    <source>
        <strain evidence="14 15">EB153</strain>
    </source>
</reference>
<dbReference type="SUPFAM" id="SSF52540">
    <property type="entry name" value="P-loop containing nucleoside triphosphate hydrolases"/>
    <property type="match status" value="1"/>
</dbReference>
<dbReference type="GO" id="GO:0005524">
    <property type="term" value="F:ATP binding"/>
    <property type="evidence" value="ECO:0007669"/>
    <property type="project" value="UniProtKB-KW"/>
</dbReference>
<comment type="similarity">
    <text evidence="1">Belongs to the CpsD/CapB family.</text>
</comment>
<dbReference type="FunFam" id="3.40.50.300:FF:000527">
    <property type="entry name" value="Tyrosine-protein kinase etk"/>
    <property type="match status" value="1"/>
</dbReference>
<dbReference type="CDD" id="cd05387">
    <property type="entry name" value="BY-kinase"/>
    <property type="match status" value="1"/>
</dbReference>
<dbReference type="GO" id="GO:0042802">
    <property type="term" value="F:identical protein binding"/>
    <property type="evidence" value="ECO:0007669"/>
    <property type="project" value="UniProtKB-ARBA"/>
</dbReference>
<feature type="domain" description="AAA" evidence="12">
    <location>
        <begin position="547"/>
        <end position="677"/>
    </location>
</feature>
<name>A0A428MDU2_9BACT</name>
<evidence type="ECO:0000259" key="13">
    <source>
        <dbReference type="Pfam" id="PF13807"/>
    </source>
</evidence>
<dbReference type="InterPro" id="IPR050445">
    <property type="entry name" value="Bact_polysacc_biosynth/exp"/>
</dbReference>
<keyword evidence="8" id="KW-0829">Tyrosine-protein kinase</keyword>
<evidence type="ECO:0000313" key="15">
    <source>
        <dbReference type="Proteomes" id="UP000269669"/>
    </source>
</evidence>
<dbReference type="Pfam" id="PF13614">
    <property type="entry name" value="AAA_31"/>
    <property type="match status" value="1"/>
</dbReference>
<evidence type="ECO:0000256" key="1">
    <source>
        <dbReference type="ARBA" id="ARBA00007316"/>
    </source>
</evidence>
<sequence>MGLENPQQPGPGAPETNPTGFSTTVTDTTLSEALITLRKRRWILITSVVLGIAYGVYKAETQPKLFEAFGRIEVRSGSSNEYRVSAVQGYASDTAASKMLTEVAILQSDSLMLTVAREMDLSNNPEFLEVKGPVSHTTLDDAGVRQSTVHRLQSNLHITLVPKTDIIRISYTCLSAKLSADIVNTVIATYVHRSYQTRFDSTQRVSQWLSGQLDDLKQQVQTSQERMMDLQRRLGMLGFDPSHNQISTSLEDLSKAAGDARIARIVAESRYRMLAGMDPNTMEGSIETTPGTAPGELNLLRGQVASAKANYAQMESTLGPNHPQAQALKAQIDELEKEIDAEQKRLLLQAKQNYVVARTNEDQTSAALEKQKSDAYKLRDDLVEYTVRQRDFESNRTLYEGLLQRLRTAGVQAGLESLEIDVVDQALPPASPMLRPQSTIIMTSFVFGLLGGIVLAFLMESLDTGLRSVAEIESITELPSLAVIPRSRRAGVSEAAMSTAQRNISVLTQPKSQFAEAFRSLRTALLLSSAGHPPKFILFTSATPSEGKTTTASNLACILAQRDARVLLIDADLRRPNVHHRFGLNGKVGLTTLLTGASKLKDTVQNIPNVPNLDILPSGPVPPFPSEMLSSEAMDAFLNHCGDLYTHIVIDSPPILSVTDGVILARRADAVVLVIRHGKSSKHVVRRARDMLLRSGAPITGIVLNAVDLSSPEYYGYYGYSGYSYSSVDSESWESQTVSASSNGAGGRV</sequence>
<keyword evidence="4" id="KW-0808">Transferase</keyword>
<comment type="catalytic activity">
    <reaction evidence="9">
        <text>L-tyrosyl-[protein] + ATP = O-phospho-L-tyrosyl-[protein] + ADP + H(+)</text>
        <dbReference type="Rhea" id="RHEA:10596"/>
        <dbReference type="Rhea" id="RHEA-COMP:10136"/>
        <dbReference type="Rhea" id="RHEA-COMP:20101"/>
        <dbReference type="ChEBI" id="CHEBI:15378"/>
        <dbReference type="ChEBI" id="CHEBI:30616"/>
        <dbReference type="ChEBI" id="CHEBI:46858"/>
        <dbReference type="ChEBI" id="CHEBI:61978"/>
        <dbReference type="ChEBI" id="CHEBI:456216"/>
        <dbReference type="EC" id="2.7.10.2"/>
    </reaction>
</comment>
<evidence type="ECO:0000256" key="9">
    <source>
        <dbReference type="ARBA" id="ARBA00051245"/>
    </source>
</evidence>
<evidence type="ECO:0000256" key="5">
    <source>
        <dbReference type="ARBA" id="ARBA00022741"/>
    </source>
</evidence>
<evidence type="ECO:0000259" key="12">
    <source>
        <dbReference type="Pfam" id="PF13614"/>
    </source>
</evidence>
<organism evidence="14 15">
    <name type="scientific">Edaphobacter aggregans</name>
    <dbReference type="NCBI Taxonomy" id="570835"/>
    <lineage>
        <taxon>Bacteria</taxon>
        <taxon>Pseudomonadati</taxon>
        <taxon>Acidobacteriota</taxon>
        <taxon>Terriglobia</taxon>
        <taxon>Terriglobales</taxon>
        <taxon>Acidobacteriaceae</taxon>
        <taxon>Edaphobacter</taxon>
    </lineage>
</organism>
<gene>
    <name evidence="14" type="ORF">EDE15_0527</name>
</gene>
<comment type="similarity">
    <text evidence="2">Belongs to the etk/wzc family.</text>
</comment>
<evidence type="ECO:0000256" key="7">
    <source>
        <dbReference type="ARBA" id="ARBA00022840"/>
    </source>
</evidence>
<dbReference type="GO" id="GO:0004715">
    <property type="term" value="F:non-membrane spanning protein tyrosine kinase activity"/>
    <property type="evidence" value="ECO:0007669"/>
    <property type="project" value="UniProtKB-EC"/>
</dbReference>
<dbReference type="PANTHER" id="PTHR32309:SF13">
    <property type="entry name" value="FERRIC ENTEROBACTIN TRANSPORT PROTEIN FEPE"/>
    <property type="match status" value="1"/>
</dbReference>
<comment type="caution">
    <text evidence="14">The sequence shown here is derived from an EMBL/GenBank/DDBJ whole genome shotgun (WGS) entry which is preliminary data.</text>
</comment>
<dbReference type="Pfam" id="PF13807">
    <property type="entry name" value="GNVR"/>
    <property type="match status" value="1"/>
</dbReference>
<keyword evidence="5" id="KW-0547">Nucleotide-binding</keyword>
<evidence type="ECO:0000256" key="3">
    <source>
        <dbReference type="ARBA" id="ARBA00011903"/>
    </source>
</evidence>
<evidence type="ECO:0000256" key="6">
    <source>
        <dbReference type="ARBA" id="ARBA00022777"/>
    </source>
</evidence>
<keyword evidence="7" id="KW-0067">ATP-binding</keyword>
<feature type="coiled-coil region" evidence="10">
    <location>
        <begin position="297"/>
        <end position="352"/>
    </location>
</feature>
<keyword evidence="10" id="KW-0175">Coiled coil</keyword>
<evidence type="ECO:0000256" key="10">
    <source>
        <dbReference type="SAM" id="Coils"/>
    </source>
</evidence>
<dbReference type="Proteomes" id="UP000269669">
    <property type="component" value="Unassembled WGS sequence"/>
</dbReference>
<keyword evidence="6" id="KW-0418">Kinase</keyword>
<evidence type="ECO:0000256" key="4">
    <source>
        <dbReference type="ARBA" id="ARBA00022679"/>
    </source>
</evidence>
<protein>
    <recommendedName>
        <fullName evidence="3">non-specific protein-tyrosine kinase</fullName>
        <ecNumber evidence="3">2.7.10.2</ecNumber>
    </recommendedName>
</protein>
<dbReference type="InterPro" id="IPR025669">
    <property type="entry name" value="AAA_dom"/>
</dbReference>
<dbReference type="Gene3D" id="3.40.50.300">
    <property type="entry name" value="P-loop containing nucleotide triphosphate hydrolases"/>
    <property type="match status" value="1"/>
</dbReference>
<dbReference type="OrthoDB" id="9794577at2"/>
<dbReference type="InterPro" id="IPR027417">
    <property type="entry name" value="P-loop_NTPase"/>
</dbReference>
<proteinExistence type="inferred from homology"/>
<dbReference type="EC" id="2.7.10.2" evidence="3"/>
<evidence type="ECO:0000256" key="11">
    <source>
        <dbReference type="SAM" id="MobiDB-lite"/>
    </source>
</evidence>
<dbReference type="RefSeq" id="WP_125483841.1">
    <property type="nucleotide sequence ID" value="NZ_RSDW01000001.1"/>
</dbReference>
<feature type="region of interest" description="Disordered" evidence="11">
    <location>
        <begin position="1"/>
        <end position="24"/>
    </location>
</feature>
<feature type="domain" description="Tyrosine-protein kinase G-rich" evidence="13">
    <location>
        <begin position="389"/>
        <end position="458"/>
    </location>
</feature>
<accession>A0A428MDU2</accession>
<dbReference type="NCBIfam" id="TIGR01007">
    <property type="entry name" value="eps_fam"/>
    <property type="match status" value="1"/>
</dbReference>
<dbReference type="EMBL" id="RSDW01000001">
    <property type="protein sequence ID" value="RSL15053.1"/>
    <property type="molecule type" value="Genomic_DNA"/>
</dbReference>
<dbReference type="GO" id="GO:0005886">
    <property type="term" value="C:plasma membrane"/>
    <property type="evidence" value="ECO:0007669"/>
    <property type="project" value="UniProtKB-ARBA"/>
</dbReference>
<dbReference type="PANTHER" id="PTHR32309">
    <property type="entry name" value="TYROSINE-PROTEIN KINASE"/>
    <property type="match status" value="1"/>
</dbReference>
<dbReference type="AlphaFoldDB" id="A0A428MDU2"/>
<evidence type="ECO:0000256" key="8">
    <source>
        <dbReference type="ARBA" id="ARBA00023137"/>
    </source>
</evidence>
<evidence type="ECO:0000313" key="14">
    <source>
        <dbReference type="EMBL" id="RSL15053.1"/>
    </source>
</evidence>